<feature type="region of interest" description="Disordered" evidence="1">
    <location>
        <begin position="1"/>
        <end position="20"/>
    </location>
</feature>
<evidence type="ECO:0000313" key="3">
    <source>
        <dbReference type="Proteomes" id="UP000239209"/>
    </source>
</evidence>
<dbReference type="PANTHER" id="PTHR43681">
    <property type="entry name" value="TRANSMEMBRANE GTPASE FZO"/>
    <property type="match status" value="1"/>
</dbReference>
<keyword evidence="3" id="KW-1185">Reference proteome</keyword>
<comment type="caution">
    <text evidence="2">The sequence shown here is derived from an EMBL/GenBank/DDBJ whole genome shotgun (WGS) entry which is preliminary data.</text>
</comment>
<dbReference type="RefSeq" id="WP_158277877.1">
    <property type="nucleotide sequence ID" value="NZ_PVZG01000022.1"/>
</dbReference>
<accession>A0A2T0RHX4</accession>
<reference evidence="2 3" key="1">
    <citation type="submission" date="2018-03" db="EMBL/GenBank/DDBJ databases">
        <title>Genomic Encyclopedia of Archaeal and Bacterial Type Strains, Phase II (KMG-II): from individual species to whole genera.</title>
        <authorList>
            <person name="Goeker M."/>
        </authorList>
    </citation>
    <scope>NUCLEOTIDE SEQUENCE [LARGE SCALE GENOMIC DNA]</scope>
    <source>
        <strain evidence="2 3">DSM 45348</strain>
    </source>
</reference>
<name>A0A2T0RHX4_9ACTN</name>
<gene>
    <name evidence="2" type="ORF">CLV70_12253</name>
</gene>
<dbReference type="PANTHER" id="PTHR43681:SF1">
    <property type="entry name" value="SARCALUMENIN"/>
    <property type="match status" value="1"/>
</dbReference>
<evidence type="ECO:0000313" key="2">
    <source>
        <dbReference type="EMBL" id="PRY20814.1"/>
    </source>
</evidence>
<dbReference type="EMBL" id="PVZG01000022">
    <property type="protein sequence ID" value="PRY20814.1"/>
    <property type="molecule type" value="Genomic_DNA"/>
</dbReference>
<dbReference type="AlphaFoldDB" id="A0A2T0RHX4"/>
<dbReference type="SUPFAM" id="SSF52540">
    <property type="entry name" value="P-loop containing nucleoside triphosphate hydrolases"/>
    <property type="match status" value="1"/>
</dbReference>
<sequence length="652" mass="70531">MQRWEVGAAAPVAPTSPVHADSRTQVAAQAQAPLWLDVLDATIQMCTTHGRADLQEWLSGRRAQLLHPQLRVLVTGAAGQGKSHLVNALINAPVCPVGHGSAGGVATVVRHGDTPAAQLVTRAGPAAAWTAPPGLHGSVPLSTEELGRSMAEALLTQPASAASLLHTEVQLPRALLAGGLVLIDTPAPPQLPEDAVAATDELRRLVTYARADLVVFACESTRELTDAELDVLVDLCRLYPHVVVALTKTDIAPRWRHAVAHARDQLIAAEVPATVIALSSTLRDHAVRSNSTELNDESGFPHLIAHLRDTVATKHDGLARDTVSVVGRLVIEDIVTPLRADLVRSAEPSAAVEQLHEAQRRLEDLRRITTRWQNCLADESGDLMSDVEQDLRERTRAVLAEAEQTLDTMDPAREWDDFHAWLRQAVQEAAESSFAWLAERGEWLAYRVAEQFPEYGDDVLPGWAGVPLDQLPDRATDLNAPPVERFTTAQKLFTGLRGSYGGILMVGLATSMAGMSLINPISIGGGALFGSRTVREEGKSLLKRRQAAAKLAVQRHIDQIFIGLAKDAKDSVRRMQRTLRDHYSGVTEDIHEAIIESLRSAKAAADRELAARAQRARRIEQELDRLSGLYQQAQALSPARNPAIGATASETG</sequence>
<dbReference type="Proteomes" id="UP000239209">
    <property type="component" value="Unassembled WGS sequence"/>
</dbReference>
<dbReference type="InterPro" id="IPR051943">
    <property type="entry name" value="TRAFAC_Dynamin-like_GTPase"/>
</dbReference>
<dbReference type="OrthoDB" id="3798616at2"/>
<proteinExistence type="predicted"/>
<evidence type="ECO:0000256" key="1">
    <source>
        <dbReference type="SAM" id="MobiDB-lite"/>
    </source>
</evidence>
<dbReference type="InterPro" id="IPR027417">
    <property type="entry name" value="P-loop_NTPase"/>
</dbReference>
<protein>
    <submittedName>
        <fullName evidence="2">Dynamin family protein</fullName>
    </submittedName>
</protein>
<organism evidence="2 3">
    <name type="scientific">Pseudosporangium ferrugineum</name>
    <dbReference type="NCBI Taxonomy" id="439699"/>
    <lineage>
        <taxon>Bacteria</taxon>
        <taxon>Bacillati</taxon>
        <taxon>Actinomycetota</taxon>
        <taxon>Actinomycetes</taxon>
        <taxon>Micromonosporales</taxon>
        <taxon>Micromonosporaceae</taxon>
        <taxon>Pseudosporangium</taxon>
    </lineage>
</organism>
<dbReference type="Gene3D" id="3.40.50.300">
    <property type="entry name" value="P-loop containing nucleotide triphosphate hydrolases"/>
    <property type="match status" value="1"/>
</dbReference>